<organism evidence="1 2">
    <name type="scientific">Pyrus ussuriensis x Pyrus communis</name>
    <dbReference type="NCBI Taxonomy" id="2448454"/>
    <lineage>
        <taxon>Eukaryota</taxon>
        <taxon>Viridiplantae</taxon>
        <taxon>Streptophyta</taxon>
        <taxon>Embryophyta</taxon>
        <taxon>Tracheophyta</taxon>
        <taxon>Spermatophyta</taxon>
        <taxon>Magnoliopsida</taxon>
        <taxon>eudicotyledons</taxon>
        <taxon>Gunneridae</taxon>
        <taxon>Pentapetalae</taxon>
        <taxon>rosids</taxon>
        <taxon>fabids</taxon>
        <taxon>Rosales</taxon>
        <taxon>Rosaceae</taxon>
        <taxon>Amygdaloideae</taxon>
        <taxon>Maleae</taxon>
        <taxon>Pyrus</taxon>
    </lineage>
</organism>
<dbReference type="PANTHER" id="PTHR47150:SF5">
    <property type="entry name" value="OS07G0546750 PROTEIN"/>
    <property type="match status" value="1"/>
</dbReference>
<keyword evidence="1" id="KW-0347">Helicase</keyword>
<dbReference type="InterPro" id="IPR006912">
    <property type="entry name" value="Harbinger_derived_prot"/>
</dbReference>
<comment type="caution">
    <text evidence="1">The sequence shown here is derived from an EMBL/GenBank/DDBJ whole genome shotgun (WGS) entry which is preliminary data.</text>
</comment>
<evidence type="ECO:0000313" key="2">
    <source>
        <dbReference type="Proteomes" id="UP000327157"/>
    </source>
</evidence>
<gene>
    <name evidence="1" type="ORF">D8674_034645</name>
</gene>
<dbReference type="Proteomes" id="UP000327157">
    <property type="component" value="Chromosome 9"/>
</dbReference>
<name>A0A5N5GA55_9ROSA</name>
<dbReference type="Pfam" id="PF04827">
    <property type="entry name" value="Plant_tran"/>
    <property type="match status" value="1"/>
</dbReference>
<evidence type="ECO:0000313" key="1">
    <source>
        <dbReference type="EMBL" id="KAB2612329.1"/>
    </source>
</evidence>
<keyword evidence="2" id="KW-1185">Reference proteome</keyword>
<dbReference type="GO" id="GO:0004386">
    <property type="term" value="F:helicase activity"/>
    <property type="evidence" value="ECO:0007669"/>
    <property type="project" value="UniProtKB-KW"/>
</dbReference>
<reference evidence="1 2" key="3">
    <citation type="submission" date="2019-11" db="EMBL/GenBank/DDBJ databases">
        <title>A de novo genome assembly of a pear dwarfing rootstock.</title>
        <authorList>
            <person name="Wang F."/>
            <person name="Wang J."/>
            <person name="Li S."/>
            <person name="Zhang Y."/>
            <person name="Fang M."/>
            <person name="Ma L."/>
            <person name="Zhao Y."/>
            <person name="Jiang S."/>
        </authorList>
    </citation>
    <scope>NUCLEOTIDE SEQUENCE [LARGE SCALE GENOMIC DNA]</scope>
    <source>
        <strain evidence="1">S2</strain>
        <tissue evidence="1">Leaf</tissue>
    </source>
</reference>
<protein>
    <submittedName>
        <fullName evidence="1">DEAD-box ATP-dependent RNA helicase 13-like</fullName>
    </submittedName>
</protein>
<dbReference type="AlphaFoldDB" id="A0A5N5GA55"/>
<dbReference type="OrthoDB" id="1194391at2759"/>
<dbReference type="SUPFAM" id="SSF52540">
    <property type="entry name" value="P-loop containing nucleoside triphosphate hydrolases"/>
    <property type="match status" value="1"/>
</dbReference>
<reference evidence="2" key="2">
    <citation type="submission" date="2019-10" db="EMBL/GenBank/DDBJ databases">
        <title>A de novo genome assembly of a pear dwarfing rootstock.</title>
        <authorList>
            <person name="Wang F."/>
            <person name="Wang J."/>
            <person name="Li S."/>
            <person name="Zhang Y."/>
            <person name="Fang M."/>
            <person name="Ma L."/>
            <person name="Zhao Y."/>
            <person name="Jiang S."/>
        </authorList>
    </citation>
    <scope>NUCLEOTIDE SEQUENCE [LARGE SCALE GENOMIC DNA]</scope>
</reference>
<keyword evidence="1" id="KW-0067">ATP-binding</keyword>
<keyword evidence="1" id="KW-0378">Hydrolase</keyword>
<dbReference type="PANTHER" id="PTHR47150">
    <property type="entry name" value="OS12G0169200 PROTEIN"/>
    <property type="match status" value="1"/>
</dbReference>
<sequence>MSDRVNSVEVLSERAGMRDNVAVIDLTNIFILANKLVESFVEQLIVFGEMNMQGVLVADAAAARGLDIPGVDAQRSGRTARASADGSRALTLLMFALFFFFQEKSKKNWFQRNAELVQLVIDLDDSEEERFTMNSNFGFSSDSNWGSSSNSKLEEKWVQMKREDEESNEEDEAWRNSKNIAVTMVAAMVYKDEYLGELNQEDLDRLLRKAEDRGFLIKHLNLTTTSTVVSTIWGMGYYLANGIYPKWATIVQTISNPRNDAEKLFTLHQEAYQKMLRELSIFYKHGGRSTNWQEGGPKIGWMAGLGQPVSSLALSDSMRPTNPLA</sequence>
<dbReference type="InterPro" id="IPR027417">
    <property type="entry name" value="P-loop_NTPase"/>
</dbReference>
<keyword evidence="1" id="KW-0547">Nucleotide-binding</keyword>
<dbReference type="EMBL" id="SMOL01000458">
    <property type="protein sequence ID" value="KAB2612329.1"/>
    <property type="molecule type" value="Genomic_DNA"/>
</dbReference>
<proteinExistence type="predicted"/>
<reference evidence="1 2" key="1">
    <citation type="submission" date="2019-09" db="EMBL/GenBank/DDBJ databases">
        <authorList>
            <person name="Ou C."/>
        </authorList>
    </citation>
    <scope>NUCLEOTIDE SEQUENCE [LARGE SCALE GENOMIC DNA]</scope>
    <source>
        <strain evidence="1">S2</strain>
        <tissue evidence="1">Leaf</tissue>
    </source>
</reference>
<accession>A0A5N5GA55</accession>